<name>A0ABS2L3Q4_9MICO</name>
<reference evidence="3 4" key="1">
    <citation type="submission" date="2021-01" db="EMBL/GenBank/DDBJ databases">
        <title>Sequencing the genomes of 1000 actinobacteria strains.</title>
        <authorList>
            <person name="Klenk H.-P."/>
        </authorList>
    </citation>
    <scope>NUCLEOTIDE SEQUENCE [LARGE SCALE GENOMIC DNA]</scope>
    <source>
        <strain evidence="3 4">DSM 13057</strain>
    </source>
</reference>
<dbReference type="RefSeq" id="WP_205107802.1">
    <property type="nucleotide sequence ID" value="NZ_BAAAHT010000013.1"/>
</dbReference>
<sequence>MPTQEPSPQLSPPEVGEPAHRPLFVVGVDGSPSSVKALRHAVTLGQFQNALVRAVTVWSYPNSYTPLPTTWSPEDDAREILAEVTASVFGDSVPEWFEQKTHEGTPARVLIDESANADMIVVGSRGHGGFAGLLLGSVSSQCAEHAGCPVLVVHGTDTV</sequence>
<dbReference type="InterPro" id="IPR006015">
    <property type="entry name" value="Universal_stress_UspA"/>
</dbReference>
<dbReference type="Proteomes" id="UP000776164">
    <property type="component" value="Unassembled WGS sequence"/>
</dbReference>
<comment type="caution">
    <text evidence="3">The sequence shown here is derived from an EMBL/GenBank/DDBJ whole genome shotgun (WGS) entry which is preliminary data.</text>
</comment>
<accession>A0ABS2L3Q4</accession>
<proteinExistence type="inferred from homology"/>
<dbReference type="PANTHER" id="PTHR46268:SF6">
    <property type="entry name" value="UNIVERSAL STRESS PROTEIN UP12"/>
    <property type="match status" value="1"/>
</dbReference>
<dbReference type="CDD" id="cd00293">
    <property type="entry name" value="USP-like"/>
    <property type="match status" value="1"/>
</dbReference>
<dbReference type="EMBL" id="JAFBBU010000001">
    <property type="protein sequence ID" value="MBM7471654.1"/>
    <property type="molecule type" value="Genomic_DNA"/>
</dbReference>
<dbReference type="PRINTS" id="PR01438">
    <property type="entry name" value="UNVRSLSTRESS"/>
</dbReference>
<evidence type="ECO:0000256" key="1">
    <source>
        <dbReference type="ARBA" id="ARBA00008791"/>
    </source>
</evidence>
<dbReference type="Pfam" id="PF00582">
    <property type="entry name" value="Usp"/>
    <property type="match status" value="1"/>
</dbReference>
<evidence type="ECO:0000313" key="3">
    <source>
        <dbReference type="EMBL" id="MBM7471654.1"/>
    </source>
</evidence>
<dbReference type="InterPro" id="IPR014729">
    <property type="entry name" value="Rossmann-like_a/b/a_fold"/>
</dbReference>
<evidence type="ECO:0000259" key="2">
    <source>
        <dbReference type="Pfam" id="PF00582"/>
    </source>
</evidence>
<protein>
    <submittedName>
        <fullName evidence="3">Nucleotide-binding universal stress UspA family protein</fullName>
    </submittedName>
</protein>
<dbReference type="PANTHER" id="PTHR46268">
    <property type="entry name" value="STRESS RESPONSE PROTEIN NHAX"/>
    <property type="match status" value="1"/>
</dbReference>
<feature type="domain" description="UspA" evidence="2">
    <location>
        <begin position="25"/>
        <end position="154"/>
    </location>
</feature>
<evidence type="ECO:0000313" key="4">
    <source>
        <dbReference type="Proteomes" id="UP000776164"/>
    </source>
</evidence>
<organism evidence="3 4">
    <name type="scientific">Subtercola frigoramans</name>
    <dbReference type="NCBI Taxonomy" id="120298"/>
    <lineage>
        <taxon>Bacteria</taxon>
        <taxon>Bacillati</taxon>
        <taxon>Actinomycetota</taxon>
        <taxon>Actinomycetes</taxon>
        <taxon>Micrococcales</taxon>
        <taxon>Microbacteriaceae</taxon>
        <taxon>Subtercola</taxon>
    </lineage>
</organism>
<comment type="similarity">
    <text evidence="1">Belongs to the universal stress protein A family.</text>
</comment>
<dbReference type="InterPro" id="IPR006016">
    <property type="entry name" value="UspA"/>
</dbReference>
<gene>
    <name evidence="3" type="ORF">JOE66_001288</name>
</gene>
<dbReference type="SUPFAM" id="SSF52402">
    <property type="entry name" value="Adenine nucleotide alpha hydrolases-like"/>
    <property type="match status" value="1"/>
</dbReference>
<keyword evidence="4" id="KW-1185">Reference proteome</keyword>
<dbReference type="Gene3D" id="3.40.50.620">
    <property type="entry name" value="HUPs"/>
    <property type="match status" value="1"/>
</dbReference>